<dbReference type="EMBL" id="VVIW01000008">
    <property type="protein sequence ID" value="NHZ41587.1"/>
    <property type="molecule type" value="Genomic_DNA"/>
</dbReference>
<evidence type="ECO:0000256" key="4">
    <source>
        <dbReference type="ARBA" id="ARBA00022692"/>
    </source>
</evidence>
<evidence type="ECO:0000256" key="8">
    <source>
        <dbReference type="SAM" id="Phobius"/>
    </source>
</evidence>
<keyword evidence="5 8" id="KW-1133">Transmembrane helix</keyword>
<gene>
    <name evidence="9" type="ORF">F1609_15675</name>
</gene>
<keyword evidence="6" id="KW-0843">Virulence</keyword>
<reference evidence="9 10" key="1">
    <citation type="submission" date="2019-09" db="EMBL/GenBank/DDBJ databases">
        <title>Taxonomy of Antarctic Massilia spp.: description of Massilia rubra sp. nov., Massilia aquatica sp. nov., Massilia mucilaginosa sp. nov., Massilia frigida sp. nov. isolated from streams, lakes and regoliths.</title>
        <authorList>
            <person name="Holochova P."/>
            <person name="Sedlacek I."/>
            <person name="Kralova S."/>
            <person name="Maslanova I."/>
            <person name="Busse H.-J."/>
            <person name="Stankova E."/>
            <person name="Vrbovska V."/>
            <person name="Kovarovic V."/>
            <person name="Bartak M."/>
            <person name="Svec P."/>
            <person name="Pantucek R."/>
        </authorList>
    </citation>
    <scope>NUCLEOTIDE SEQUENCE [LARGE SCALE GENOMIC DNA]</scope>
    <source>
        <strain evidence="9 10">CCM 8693</strain>
    </source>
</reference>
<dbReference type="RefSeq" id="WP_167077351.1">
    <property type="nucleotide sequence ID" value="NZ_VVIW01000008.1"/>
</dbReference>
<dbReference type="InterPro" id="IPR006306">
    <property type="entry name" value="T3SS_HrpO"/>
</dbReference>
<evidence type="ECO:0000313" key="10">
    <source>
        <dbReference type="Proteomes" id="UP000819052"/>
    </source>
</evidence>
<dbReference type="Pfam" id="PF01313">
    <property type="entry name" value="Bac_export_3"/>
    <property type="match status" value="1"/>
</dbReference>
<sequence length="87" mass="9470">MGDTLQFFQQGLWLAIVISAPPLLIATLFGVLVSLVQAITQVQDQTLPYVVKLMSVALTVAVLGRWFGAEIMQLADKAFLLIPTIGR</sequence>
<evidence type="ECO:0000256" key="5">
    <source>
        <dbReference type="ARBA" id="ARBA00022989"/>
    </source>
</evidence>
<dbReference type="PANTHER" id="PTHR34040:SF7">
    <property type="entry name" value="SURFACE PRESENTATION OF ANTIGENS PROTEIN SPAQ"/>
    <property type="match status" value="1"/>
</dbReference>
<name>A0ABX0MAN3_9BURK</name>
<comment type="similarity">
    <text evidence="2">Belongs to the FliQ/MopD/SpaQ family.</text>
</comment>
<feature type="transmembrane region" description="Helical" evidence="8">
    <location>
        <begin position="49"/>
        <end position="67"/>
    </location>
</feature>
<evidence type="ECO:0000256" key="7">
    <source>
        <dbReference type="ARBA" id="ARBA00023136"/>
    </source>
</evidence>
<keyword evidence="3" id="KW-1003">Cell membrane</keyword>
<proteinExistence type="inferred from homology"/>
<keyword evidence="10" id="KW-1185">Reference proteome</keyword>
<organism evidence="9 10">
    <name type="scientific">Massilia aquatica</name>
    <dbReference type="NCBI Taxonomy" id="2609000"/>
    <lineage>
        <taxon>Bacteria</taxon>
        <taxon>Pseudomonadati</taxon>
        <taxon>Pseudomonadota</taxon>
        <taxon>Betaproteobacteria</taxon>
        <taxon>Burkholderiales</taxon>
        <taxon>Oxalobacteraceae</taxon>
        <taxon>Telluria group</taxon>
        <taxon>Massilia</taxon>
    </lineage>
</organism>
<evidence type="ECO:0000256" key="2">
    <source>
        <dbReference type="ARBA" id="ARBA00006156"/>
    </source>
</evidence>
<dbReference type="InterPro" id="IPR002191">
    <property type="entry name" value="Bac_export_3"/>
</dbReference>
<dbReference type="NCBIfam" id="TIGR01403">
    <property type="entry name" value="fliQ_rel_III"/>
    <property type="match status" value="1"/>
</dbReference>
<keyword evidence="7 8" id="KW-0472">Membrane</keyword>
<comment type="subcellular location">
    <subcellularLocation>
        <location evidence="1">Cell membrane</location>
        <topology evidence="1">Multi-pass membrane protein</topology>
    </subcellularLocation>
</comment>
<protein>
    <submittedName>
        <fullName evidence="9">EscS/YscS/HrcS family type III secretion system export apparatus protein</fullName>
    </submittedName>
</protein>
<evidence type="ECO:0000256" key="3">
    <source>
        <dbReference type="ARBA" id="ARBA00022475"/>
    </source>
</evidence>
<keyword evidence="4 8" id="KW-0812">Transmembrane</keyword>
<accession>A0ABX0MAN3</accession>
<comment type="caution">
    <text evidence="9">The sequence shown here is derived from an EMBL/GenBank/DDBJ whole genome shotgun (WGS) entry which is preliminary data.</text>
</comment>
<feature type="transmembrane region" description="Helical" evidence="8">
    <location>
        <begin position="12"/>
        <end position="37"/>
    </location>
</feature>
<evidence type="ECO:0000256" key="6">
    <source>
        <dbReference type="ARBA" id="ARBA00023026"/>
    </source>
</evidence>
<dbReference type="Proteomes" id="UP000819052">
    <property type="component" value="Unassembled WGS sequence"/>
</dbReference>
<dbReference type="PRINTS" id="PR00952">
    <property type="entry name" value="TYPE3IMQPROT"/>
</dbReference>
<dbReference type="PANTHER" id="PTHR34040">
    <property type="entry name" value="FLAGELLAR BIOSYNTHETIC PROTEIN FLIQ"/>
    <property type="match status" value="1"/>
</dbReference>
<evidence type="ECO:0000256" key="1">
    <source>
        <dbReference type="ARBA" id="ARBA00004651"/>
    </source>
</evidence>
<evidence type="ECO:0000313" key="9">
    <source>
        <dbReference type="EMBL" id="NHZ41587.1"/>
    </source>
</evidence>